<evidence type="ECO:0000256" key="6">
    <source>
        <dbReference type="SAM" id="Phobius"/>
    </source>
</evidence>
<evidence type="ECO:0000256" key="1">
    <source>
        <dbReference type="ARBA" id="ARBA00022723"/>
    </source>
</evidence>
<reference evidence="8" key="2">
    <citation type="journal article" date="2023" name="IMA Fungus">
        <title>Comparative genomic study of the Penicillium genus elucidates a diverse pangenome and 15 lateral gene transfer events.</title>
        <authorList>
            <person name="Petersen C."/>
            <person name="Sorensen T."/>
            <person name="Nielsen M.R."/>
            <person name="Sondergaard T.E."/>
            <person name="Sorensen J.L."/>
            <person name="Fitzpatrick D.A."/>
            <person name="Frisvad J.C."/>
            <person name="Nielsen K.L."/>
        </authorList>
    </citation>
    <scope>NUCLEOTIDE SEQUENCE</scope>
    <source>
        <strain evidence="8">IBT 16125</strain>
    </source>
</reference>
<protein>
    <submittedName>
        <fullName evidence="8">DNA damage-inducible protein 1</fullName>
    </submittedName>
</protein>
<sequence length="236" mass="25581">MGSNYLLHPFDIVSHTPTAMLSARSSPTATNGAGLSNAEKVTLYVVAATAAVLIVVGIAIAVLRARCHDGPWGAHSSGQPRQHSMAKALLKTIPLVQYDDTIDSSRNCSRPSFDGSMESLQSESGKASISEKSTVGNSTCAICTEEFVKNQLVRVLPCGHVFHQGCVDEWLVKRSRTCPTCRYELTPSCKNQATEKDKHSPDIEGGLPDVEARHTQPQSRMHGYLRSLRSTFAGRQ</sequence>
<keyword evidence="2 4" id="KW-0863">Zinc-finger</keyword>
<reference evidence="8" key="1">
    <citation type="submission" date="2022-12" db="EMBL/GenBank/DDBJ databases">
        <authorList>
            <person name="Petersen C."/>
        </authorList>
    </citation>
    <scope>NUCLEOTIDE SEQUENCE</scope>
    <source>
        <strain evidence="8">IBT 16125</strain>
    </source>
</reference>
<evidence type="ECO:0000256" key="4">
    <source>
        <dbReference type="PROSITE-ProRule" id="PRU00175"/>
    </source>
</evidence>
<dbReference type="CDD" id="cd16454">
    <property type="entry name" value="RING-H2_PA-TM-RING"/>
    <property type="match status" value="1"/>
</dbReference>
<dbReference type="Proteomes" id="UP001213681">
    <property type="component" value="Unassembled WGS sequence"/>
</dbReference>
<dbReference type="InterPro" id="IPR001841">
    <property type="entry name" value="Znf_RING"/>
</dbReference>
<keyword evidence="3" id="KW-0862">Zinc</keyword>
<evidence type="ECO:0000256" key="3">
    <source>
        <dbReference type="ARBA" id="ARBA00022833"/>
    </source>
</evidence>
<comment type="caution">
    <text evidence="8">The sequence shown here is derived from an EMBL/GenBank/DDBJ whole genome shotgun (WGS) entry which is preliminary data.</text>
</comment>
<dbReference type="Pfam" id="PF13639">
    <property type="entry name" value="zf-RING_2"/>
    <property type="match status" value="1"/>
</dbReference>
<evidence type="ECO:0000256" key="5">
    <source>
        <dbReference type="SAM" id="MobiDB-lite"/>
    </source>
</evidence>
<proteinExistence type="predicted"/>
<evidence type="ECO:0000259" key="7">
    <source>
        <dbReference type="PROSITE" id="PS50089"/>
    </source>
</evidence>
<dbReference type="GeneID" id="81600972"/>
<dbReference type="PANTHER" id="PTHR45798">
    <property type="entry name" value="RING-H2 FINGER PROTEIN ATL61-RELATED-RELATED"/>
    <property type="match status" value="1"/>
</dbReference>
<dbReference type="PANTHER" id="PTHR45798:SF97">
    <property type="entry name" value="ALCOHOL-SENSITIVE RING FINGER PROTEIN 1"/>
    <property type="match status" value="1"/>
</dbReference>
<dbReference type="FunFam" id="3.30.40.10:FF:000388">
    <property type="entry name" value="Putative RING zinc finger domain superfamily protein"/>
    <property type="match status" value="1"/>
</dbReference>
<dbReference type="InterPro" id="IPR013083">
    <property type="entry name" value="Znf_RING/FYVE/PHD"/>
</dbReference>
<dbReference type="SUPFAM" id="SSF57850">
    <property type="entry name" value="RING/U-box"/>
    <property type="match status" value="1"/>
</dbReference>
<dbReference type="SMART" id="SM00184">
    <property type="entry name" value="RING"/>
    <property type="match status" value="1"/>
</dbReference>
<dbReference type="PROSITE" id="PS50089">
    <property type="entry name" value="ZF_RING_2"/>
    <property type="match status" value="1"/>
</dbReference>
<dbReference type="RefSeq" id="XP_056763555.1">
    <property type="nucleotide sequence ID" value="XM_056910729.1"/>
</dbReference>
<feature type="transmembrane region" description="Helical" evidence="6">
    <location>
        <begin position="41"/>
        <end position="63"/>
    </location>
</feature>
<gene>
    <name evidence="8" type="ORF">N7458_007347</name>
</gene>
<evidence type="ECO:0000256" key="2">
    <source>
        <dbReference type="ARBA" id="ARBA00022771"/>
    </source>
</evidence>
<feature type="domain" description="RING-type" evidence="7">
    <location>
        <begin position="140"/>
        <end position="182"/>
    </location>
</feature>
<dbReference type="InterPro" id="IPR052788">
    <property type="entry name" value="RING-type_E3_ligase_ATL"/>
</dbReference>
<evidence type="ECO:0000313" key="9">
    <source>
        <dbReference type="Proteomes" id="UP001213681"/>
    </source>
</evidence>
<accession>A0AAD6C0X5</accession>
<dbReference type="EMBL" id="JAPVEA010000007">
    <property type="protein sequence ID" value="KAJ5443475.1"/>
    <property type="molecule type" value="Genomic_DNA"/>
</dbReference>
<keyword evidence="6" id="KW-1133">Transmembrane helix</keyword>
<dbReference type="Gene3D" id="3.30.40.10">
    <property type="entry name" value="Zinc/RING finger domain, C3HC4 (zinc finger)"/>
    <property type="match status" value="1"/>
</dbReference>
<keyword evidence="6" id="KW-0472">Membrane</keyword>
<dbReference type="AlphaFoldDB" id="A0AAD6C0X5"/>
<keyword evidence="6" id="KW-0812">Transmembrane</keyword>
<keyword evidence="1" id="KW-0479">Metal-binding</keyword>
<organism evidence="8 9">
    <name type="scientific">Penicillium daleae</name>
    <dbReference type="NCBI Taxonomy" id="63821"/>
    <lineage>
        <taxon>Eukaryota</taxon>
        <taxon>Fungi</taxon>
        <taxon>Dikarya</taxon>
        <taxon>Ascomycota</taxon>
        <taxon>Pezizomycotina</taxon>
        <taxon>Eurotiomycetes</taxon>
        <taxon>Eurotiomycetidae</taxon>
        <taxon>Eurotiales</taxon>
        <taxon>Aspergillaceae</taxon>
        <taxon>Penicillium</taxon>
    </lineage>
</organism>
<keyword evidence="9" id="KW-1185">Reference proteome</keyword>
<name>A0AAD6C0X5_9EURO</name>
<dbReference type="GO" id="GO:0008270">
    <property type="term" value="F:zinc ion binding"/>
    <property type="evidence" value="ECO:0007669"/>
    <property type="project" value="UniProtKB-KW"/>
</dbReference>
<feature type="region of interest" description="Disordered" evidence="5">
    <location>
        <begin position="192"/>
        <end position="236"/>
    </location>
</feature>
<evidence type="ECO:0000313" key="8">
    <source>
        <dbReference type="EMBL" id="KAJ5443475.1"/>
    </source>
</evidence>
<feature type="compositionally biased region" description="Basic and acidic residues" evidence="5">
    <location>
        <begin position="193"/>
        <end position="202"/>
    </location>
</feature>